<comment type="function">
    <text evidence="5">Functions as an E3 ubiquitin ligase.</text>
</comment>
<evidence type="ECO:0000313" key="8">
    <source>
        <dbReference type="Proteomes" id="UP000636800"/>
    </source>
</evidence>
<accession>A0A835Q236</accession>
<dbReference type="PANTHER" id="PTHR22849:SF161">
    <property type="entry name" value="U-BOX DOMAIN-CONTAINING PROTEIN"/>
    <property type="match status" value="1"/>
</dbReference>
<dbReference type="Gene3D" id="3.30.40.10">
    <property type="entry name" value="Zinc/RING finger domain, C3HC4 (zinc finger)"/>
    <property type="match status" value="1"/>
</dbReference>
<dbReference type="SUPFAM" id="SSF57850">
    <property type="entry name" value="RING/U-box"/>
    <property type="match status" value="1"/>
</dbReference>
<proteinExistence type="predicted"/>
<dbReference type="UniPathway" id="UPA00143"/>
<sequence length="435" mass="47569">MALKSLKHKYKLPFLRPPKRPAELSIPSDFLCPISLDLMKDPVTLPTGITYDRKSIEYWLDAGNRTCPVTNQSLLVTTADDLIPNHSIRRVIQDWCVAHRSDGVERIPTPKTPVTTPQVLKTLSEISAACRRGDGVRCAELVAVLRIWAEENERNKRCILSNNAAGVLAAAFLCFPSENFLTSFAEMWNPDSDELSLLELCSPESLNSIVSILRNGSVEGRLNTVMVVKDLLAVACTRETLAAAMIARTEGLVEEVAKLIIYPISSQATKASLVAAHHLAASQATKLAGMGLVSVLVEIMVDAEKSICEKAMAVLERILESEAGRERAAAHALAVPVLVKKMFRVSDLVTEMAVSAIWKLCRSDRDGGGEKRRGEECAVEALRVGAFQKLLMLLQVGCSENTKEKASELLKLLNGYRASGECVESVDLKGLKRSF</sequence>
<dbReference type="PANTHER" id="PTHR22849">
    <property type="entry name" value="WDSAM1 PROTEIN"/>
    <property type="match status" value="1"/>
</dbReference>
<dbReference type="InterPro" id="IPR045210">
    <property type="entry name" value="RING-Ubox_PUB"/>
</dbReference>
<comment type="catalytic activity">
    <reaction evidence="1 5">
        <text>S-ubiquitinyl-[E2 ubiquitin-conjugating enzyme]-L-cysteine + [acceptor protein]-L-lysine = [E2 ubiquitin-conjugating enzyme]-L-cysteine + N(6)-ubiquitinyl-[acceptor protein]-L-lysine.</text>
        <dbReference type="EC" id="2.3.2.27"/>
    </reaction>
</comment>
<dbReference type="FunFam" id="3.30.40.10:FF:000442">
    <property type="entry name" value="RING-type E3 ubiquitin transferase"/>
    <property type="match status" value="1"/>
</dbReference>
<evidence type="ECO:0000256" key="3">
    <source>
        <dbReference type="ARBA" id="ARBA00022679"/>
    </source>
</evidence>
<dbReference type="CDD" id="cd16664">
    <property type="entry name" value="RING-Ubox_PUB"/>
    <property type="match status" value="1"/>
</dbReference>
<dbReference type="SUPFAM" id="SSF48371">
    <property type="entry name" value="ARM repeat"/>
    <property type="match status" value="1"/>
</dbReference>
<evidence type="ECO:0000256" key="5">
    <source>
        <dbReference type="RuleBase" id="RU369093"/>
    </source>
</evidence>
<dbReference type="Pfam" id="PF25598">
    <property type="entry name" value="ARM_PUB"/>
    <property type="match status" value="1"/>
</dbReference>
<evidence type="ECO:0000256" key="2">
    <source>
        <dbReference type="ARBA" id="ARBA00004906"/>
    </source>
</evidence>
<dbReference type="Pfam" id="PF04564">
    <property type="entry name" value="U-box"/>
    <property type="match status" value="1"/>
</dbReference>
<keyword evidence="4 5" id="KW-0833">Ubl conjugation pathway</keyword>
<dbReference type="GO" id="GO:0061630">
    <property type="term" value="F:ubiquitin protein ligase activity"/>
    <property type="evidence" value="ECO:0007669"/>
    <property type="project" value="UniProtKB-UniRule"/>
</dbReference>
<evidence type="ECO:0000256" key="4">
    <source>
        <dbReference type="ARBA" id="ARBA00022786"/>
    </source>
</evidence>
<protein>
    <recommendedName>
        <fullName evidence="5 6">U-box domain-containing protein</fullName>
        <ecNumber evidence="5">2.3.2.27</ecNumber>
    </recommendedName>
    <alternativeName>
        <fullName evidence="5">RING-type E3 ubiquitin transferase PUB</fullName>
    </alternativeName>
</protein>
<dbReference type="InterPro" id="IPR045185">
    <property type="entry name" value="PUB22/23/24-like"/>
</dbReference>
<evidence type="ECO:0000313" key="7">
    <source>
        <dbReference type="EMBL" id="KAG0464224.1"/>
    </source>
</evidence>
<dbReference type="InterPro" id="IPR003613">
    <property type="entry name" value="Ubox_domain"/>
</dbReference>
<comment type="pathway">
    <text evidence="2 5">Protein modification; protein ubiquitination.</text>
</comment>
<keyword evidence="3 5" id="KW-0808">Transferase</keyword>
<dbReference type="Gene3D" id="1.25.10.10">
    <property type="entry name" value="Leucine-rich Repeat Variant"/>
    <property type="match status" value="1"/>
</dbReference>
<dbReference type="Proteomes" id="UP000636800">
    <property type="component" value="Chromosome 10"/>
</dbReference>
<dbReference type="InterPro" id="IPR013083">
    <property type="entry name" value="Znf_RING/FYVE/PHD"/>
</dbReference>
<dbReference type="SMART" id="SM00504">
    <property type="entry name" value="Ubox"/>
    <property type="match status" value="1"/>
</dbReference>
<dbReference type="PROSITE" id="PS51698">
    <property type="entry name" value="U_BOX"/>
    <property type="match status" value="1"/>
</dbReference>
<dbReference type="InterPro" id="IPR058678">
    <property type="entry name" value="ARM_PUB"/>
</dbReference>
<dbReference type="EC" id="2.3.2.27" evidence="5"/>
<keyword evidence="8" id="KW-1185">Reference proteome</keyword>
<evidence type="ECO:0000256" key="1">
    <source>
        <dbReference type="ARBA" id="ARBA00000900"/>
    </source>
</evidence>
<comment type="caution">
    <text evidence="7">The sequence shown here is derived from an EMBL/GenBank/DDBJ whole genome shotgun (WGS) entry which is preliminary data.</text>
</comment>
<name>A0A835Q236_VANPL</name>
<dbReference type="GO" id="GO:0016567">
    <property type="term" value="P:protein ubiquitination"/>
    <property type="evidence" value="ECO:0007669"/>
    <property type="project" value="UniProtKB-UniRule"/>
</dbReference>
<dbReference type="InterPro" id="IPR011989">
    <property type="entry name" value="ARM-like"/>
</dbReference>
<feature type="domain" description="U-box" evidence="6">
    <location>
        <begin position="25"/>
        <end position="102"/>
    </location>
</feature>
<gene>
    <name evidence="7" type="ORF">HPP92_020293</name>
</gene>
<organism evidence="7 8">
    <name type="scientific">Vanilla planifolia</name>
    <name type="common">Vanilla</name>
    <dbReference type="NCBI Taxonomy" id="51239"/>
    <lineage>
        <taxon>Eukaryota</taxon>
        <taxon>Viridiplantae</taxon>
        <taxon>Streptophyta</taxon>
        <taxon>Embryophyta</taxon>
        <taxon>Tracheophyta</taxon>
        <taxon>Spermatophyta</taxon>
        <taxon>Magnoliopsida</taxon>
        <taxon>Liliopsida</taxon>
        <taxon>Asparagales</taxon>
        <taxon>Orchidaceae</taxon>
        <taxon>Vanilloideae</taxon>
        <taxon>Vanilleae</taxon>
        <taxon>Vanilla</taxon>
    </lineage>
</organism>
<dbReference type="AlphaFoldDB" id="A0A835Q236"/>
<evidence type="ECO:0000259" key="6">
    <source>
        <dbReference type="PROSITE" id="PS51698"/>
    </source>
</evidence>
<reference evidence="7 8" key="1">
    <citation type="journal article" date="2020" name="Nat. Food">
        <title>A phased Vanilla planifolia genome enables genetic improvement of flavour and production.</title>
        <authorList>
            <person name="Hasing T."/>
            <person name="Tang H."/>
            <person name="Brym M."/>
            <person name="Khazi F."/>
            <person name="Huang T."/>
            <person name="Chambers A.H."/>
        </authorList>
    </citation>
    <scope>NUCLEOTIDE SEQUENCE [LARGE SCALE GENOMIC DNA]</scope>
    <source>
        <tissue evidence="7">Leaf</tissue>
    </source>
</reference>
<dbReference type="InterPro" id="IPR016024">
    <property type="entry name" value="ARM-type_fold"/>
</dbReference>
<dbReference type="EMBL" id="JADCNL010000010">
    <property type="protein sequence ID" value="KAG0464224.1"/>
    <property type="molecule type" value="Genomic_DNA"/>
</dbReference>